<comment type="similarity">
    <text evidence="1">Belongs to the chaperonin (HSP60) family.</text>
</comment>
<sequence length="174" mass="19613">KEKRLTQLLRISTQFLQNSGKSSNNSMLRRSSPAIVCAAKELYFNNDETTIRKLQAGINKLADLVGVTVGPKGRNVVLESKYGSPRIVNDGVAVAREAAGIIDPTKNHPPYLQDKKTNNTSFQRESMTQSQRAWDCQQTISLFHLHKQRTNSLTDCIHCRPTILCWKRQTSSEK</sequence>
<comment type="caution">
    <text evidence="5">The sequence shown here is derived from an EMBL/GenBank/DDBJ whole genome shotgun (WGS) entry which is preliminary data.</text>
</comment>
<dbReference type="Gene3D" id="1.10.560.10">
    <property type="entry name" value="GroEL-like equatorial domain"/>
    <property type="match status" value="1"/>
</dbReference>
<dbReference type="PRINTS" id="PR00304">
    <property type="entry name" value="TCOMPLEXTCP1"/>
</dbReference>
<dbReference type="EMBL" id="QGKX02001347">
    <property type="protein sequence ID" value="KAF3522246.1"/>
    <property type="molecule type" value="Genomic_DNA"/>
</dbReference>
<dbReference type="GO" id="GO:0140662">
    <property type="term" value="F:ATP-dependent protein folding chaperone"/>
    <property type="evidence" value="ECO:0007669"/>
    <property type="project" value="InterPro"/>
</dbReference>
<dbReference type="SUPFAM" id="SSF48592">
    <property type="entry name" value="GroEL equatorial domain-like"/>
    <property type="match status" value="1"/>
</dbReference>
<name>A0A8S9PUJ2_BRACR</name>
<evidence type="ECO:0000256" key="1">
    <source>
        <dbReference type="ARBA" id="ARBA00006607"/>
    </source>
</evidence>
<gene>
    <name evidence="5" type="ORF">F2Q69_00047133</name>
</gene>
<evidence type="ECO:0000256" key="2">
    <source>
        <dbReference type="ARBA" id="ARBA00022741"/>
    </source>
</evidence>
<evidence type="ECO:0000256" key="3">
    <source>
        <dbReference type="ARBA" id="ARBA00022840"/>
    </source>
</evidence>
<dbReference type="AlphaFoldDB" id="A0A8S9PUJ2"/>
<dbReference type="Proteomes" id="UP000712600">
    <property type="component" value="Unassembled WGS sequence"/>
</dbReference>
<protein>
    <submittedName>
        <fullName evidence="5">Uncharacterized protein</fullName>
    </submittedName>
</protein>
<dbReference type="InterPro" id="IPR027413">
    <property type="entry name" value="GROEL-like_equatorial_sf"/>
</dbReference>
<dbReference type="GO" id="GO:0005524">
    <property type="term" value="F:ATP binding"/>
    <property type="evidence" value="ECO:0007669"/>
    <property type="project" value="UniProtKB-KW"/>
</dbReference>
<dbReference type="GO" id="GO:0042026">
    <property type="term" value="P:protein refolding"/>
    <property type="evidence" value="ECO:0007669"/>
    <property type="project" value="InterPro"/>
</dbReference>
<dbReference type="InterPro" id="IPR001844">
    <property type="entry name" value="Cpn60/GroEL"/>
</dbReference>
<keyword evidence="4" id="KW-0143">Chaperone</keyword>
<accession>A0A8S9PUJ2</accession>
<organism evidence="5 6">
    <name type="scientific">Brassica cretica</name>
    <name type="common">Mustard</name>
    <dbReference type="NCBI Taxonomy" id="69181"/>
    <lineage>
        <taxon>Eukaryota</taxon>
        <taxon>Viridiplantae</taxon>
        <taxon>Streptophyta</taxon>
        <taxon>Embryophyta</taxon>
        <taxon>Tracheophyta</taxon>
        <taxon>Spermatophyta</taxon>
        <taxon>Magnoliopsida</taxon>
        <taxon>eudicotyledons</taxon>
        <taxon>Gunneridae</taxon>
        <taxon>Pentapetalae</taxon>
        <taxon>rosids</taxon>
        <taxon>malvids</taxon>
        <taxon>Brassicales</taxon>
        <taxon>Brassicaceae</taxon>
        <taxon>Brassiceae</taxon>
        <taxon>Brassica</taxon>
    </lineage>
</organism>
<evidence type="ECO:0000313" key="5">
    <source>
        <dbReference type="EMBL" id="KAF3522246.1"/>
    </source>
</evidence>
<dbReference type="PANTHER" id="PTHR45633">
    <property type="entry name" value="60 KDA HEAT SHOCK PROTEIN, MITOCHONDRIAL"/>
    <property type="match status" value="1"/>
</dbReference>
<dbReference type="InterPro" id="IPR017998">
    <property type="entry name" value="Chaperone_TCP-1"/>
</dbReference>
<reference evidence="5" key="1">
    <citation type="submission" date="2019-12" db="EMBL/GenBank/DDBJ databases">
        <title>Genome sequencing and annotation of Brassica cretica.</title>
        <authorList>
            <person name="Studholme D.J."/>
            <person name="Sarris P."/>
        </authorList>
    </citation>
    <scope>NUCLEOTIDE SEQUENCE</scope>
    <source>
        <strain evidence="5">PFS-109/04</strain>
        <tissue evidence="5">Leaf</tissue>
    </source>
</reference>
<keyword evidence="3" id="KW-0067">ATP-binding</keyword>
<evidence type="ECO:0000256" key="4">
    <source>
        <dbReference type="ARBA" id="ARBA00023186"/>
    </source>
</evidence>
<keyword evidence="2" id="KW-0547">Nucleotide-binding</keyword>
<feature type="non-terminal residue" evidence="5">
    <location>
        <position position="174"/>
    </location>
</feature>
<proteinExistence type="inferred from homology"/>
<evidence type="ECO:0000313" key="6">
    <source>
        <dbReference type="Proteomes" id="UP000712600"/>
    </source>
</evidence>